<sequence length="399" mass="41510">MTGDDRQVGAGHDLTPHPGVPAPMASLSGERSPFVPRRKANPADVRRHNRSLILQVLFPRERLSRADLARATGLTRVVVSDVVSGLLDEGLVVETGRTRESRPGKPGTLLRLDAEARQIVAVDLSQPAVLRGAITNLLGQTVHRDELTAEVGPAGLDPALVVELCRRLVARADAPLLGIGIASPGTVDADGVVLAASNFGWDHVDLAGLVTGATGVPTGVHNDANSAALAERQFGQGSADMLFVQIARGVGAGVMVDDRIITGAAHAAGEIGHVVIDPQGPACSCGKRGCLETEVSVPALSEAIRREPGRRAEIIRAAAERLGGALAMAVGVLDLPEVVVLGPPAIVNDDFLSAAEAAVNLRLRSGLRSRIVVRRSHLGEDIVLAGESAAVLRERIGVI</sequence>
<evidence type="ECO:0000256" key="2">
    <source>
        <dbReference type="SAM" id="MobiDB-lite"/>
    </source>
</evidence>
<organism evidence="3 4">
    <name type="scientific">Brooklawnia cerclae</name>
    <dbReference type="NCBI Taxonomy" id="349934"/>
    <lineage>
        <taxon>Bacteria</taxon>
        <taxon>Bacillati</taxon>
        <taxon>Actinomycetota</taxon>
        <taxon>Actinomycetes</taxon>
        <taxon>Propionibacteriales</taxon>
        <taxon>Propionibacteriaceae</taxon>
        <taxon>Brooklawnia</taxon>
    </lineage>
</organism>
<dbReference type="Gene3D" id="3.30.420.40">
    <property type="match status" value="3"/>
</dbReference>
<keyword evidence="4" id="KW-1185">Reference proteome</keyword>
<keyword evidence="3" id="KW-0418">Kinase</keyword>
<gene>
    <name evidence="3" type="ORF">FB473_003565</name>
</gene>
<dbReference type="Proteomes" id="UP000749311">
    <property type="component" value="Unassembled WGS sequence"/>
</dbReference>
<dbReference type="InterPro" id="IPR043129">
    <property type="entry name" value="ATPase_NBD"/>
</dbReference>
<dbReference type="PROSITE" id="PS01125">
    <property type="entry name" value="ROK"/>
    <property type="match status" value="1"/>
</dbReference>
<reference evidence="3 4" key="1">
    <citation type="submission" date="2020-02" db="EMBL/GenBank/DDBJ databases">
        <title>Sequencing the genomes of 1000 actinobacteria strains.</title>
        <authorList>
            <person name="Klenk H.-P."/>
        </authorList>
    </citation>
    <scope>NUCLEOTIDE SEQUENCE [LARGE SCALE GENOMIC DNA]</scope>
    <source>
        <strain evidence="3 4">DSM 19609</strain>
    </source>
</reference>
<name>A0ABX0SKF8_9ACTN</name>
<dbReference type="GO" id="GO:0016301">
    <property type="term" value="F:kinase activity"/>
    <property type="evidence" value="ECO:0007669"/>
    <property type="project" value="UniProtKB-KW"/>
</dbReference>
<evidence type="ECO:0000313" key="3">
    <source>
        <dbReference type="EMBL" id="NIH58863.1"/>
    </source>
</evidence>
<dbReference type="SUPFAM" id="SSF53067">
    <property type="entry name" value="Actin-like ATPase domain"/>
    <property type="match status" value="1"/>
</dbReference>
<dbReference type="InterPro" id="IPR049874">
    <property type="entry name" value="ROK_cs"/>
</dbReference>
<comment type="caution">
    <text evidence="3">The sequence shown here is derived from an EMBL/GenBank/DDBJ whole genome shotgun (WGS) entry which is preliminary data.</text>
</comment>
<evidence type="ECO:0000313" key="4">
    <source>
        <dbReference type="Proteomes" id="UP000749311"/>
    </source>
</evidence>
<dbReference type="PANTHER" id="PTHR18964">
    <property type="entry name" value="ROK (REPRESSOR, ORF, KINASE) FAMILY"/>
    <property type="match status" value="1"/>
</dbReference>
<comment type="similarity">
    <text evidence="1">Belongs to the ROK (NagC/XylR) family.</text>
</comment>
<accession>A0ABX0SKF8</accession>
<dbReference type="Pfam" id="PF00480">
    <property type="entry name" value="ROK"/>
    <property type="match status" value="1"/>
</dbReference>
<dbReference type="SUPFAM" id="SSF46785">
    <property type="entry name" value="Winged helix' DNA-binding domain"/>
    <property type="match status" value="1"/>
</dbReference>
<evidence type="ECO:0000256" key="1">
    <source>
        <dbReference type="ARBA" id="ARBA00006479"/>
    </source>
</evidence>
<feature type="region of interest" description="Disordered" evidence="2">
    <location>
        <begin position="1"/>
        <end position="42"/>
    </location>
</feature>
<dbReference type="InterPro" id="IPR000600">
    <property type="entry name" value="ROK"/>
</dbReference>
<dbReference type="EMBL" id="JAAMOZ010000006">
    <property type="protein sequence ID" value="NIH58863.1"/>
    <property type="molecule type" value="Genomic_DNA"/>
</dbReference>
<keyword evidence="3" id="KW-0808">Transferase</keyword>
<dbReference type="InterPro" id="IPR036388">
    <property type="entry name" value="WH-like_DNA-bd_sf"/>
</dbReference>
<proteinExistence type="inferred from homology"/>
<dbReference type="InterPro" id="IPR036390">
    <property type="entry name" value="WH_DNA-bd_sf"/>
</dbReference>
<dbReference type="PANTHER" id="PTHR18964:SF149">
    <property type="entry name" value="BIFUNCTIONAL UDP-N-ACETYLGLUCOSAMINE 2-EPIMERASE_N-ACETYLMANNOSAMINE KINASE"/>
    <property type="match status" value="1"/>
</dbReference>
<protein>
    <submittedName>
        <fullName evidence="3">NBD/HSP70 family sugar kinase</fullName>
    </submittedName>
</protein>
<dbReference type="RefSeq" id="WP_167172172.1">
    <property type="nucleotide sequence ID" value="NZ_BAAAOO010000006.1"/>
</dbReference>
<dbReference type="Gene3D" id="1.10.10.10">
    <property type="entry name" value="Winged helix-like DNA-binding domain superfamily/Winged helix DNA-binding domain"/>
    <property type="match status" value="1"/>
</dbReference>